<gene>
    <name evidence="1" type="ORF">DNK49_13985</name>
</gene>
<keyword evidence="2" id="KW-1185">Reference proteome</keyword>
<organism evidence="1 2">
    <name type="scientific">Parazoarcus communis SWub3 = DSM 12120</name>
    <dbReference type="NCBI Taxonomy" id="1121029"/>
    <lineage>
        <taxon>Bacteria</taxon>
        <taxon>Pseudomonadati</taxon>
        <taxon>Pseudomonadota</taxon>
        <taxon>Betaproteobacteria</taxon>
        <taxon>Rhodocyclales</taxon>
        <taxon>Zoogloeaceae</taxon>
        <taxon>Parazoarcus</taxon>
    </lineage>
</organism>
<sequence length="130" mass="14428">MQHITQYGPGDYSIVPMASVIDPRYDAESTASRDDRIQVIAAHYWDRNIGDPVRADRLHEAISEVLGCMDEAEIGELGQMASNGPDFLGAWLIAKATDWLQAECVERARADVDREDSQIMAEAVVARMGY</sequence>
<dbReference type="OrthoDB" id="9956711at2"/>
<evidence type="ECO:0000313" key="1">
    <source>
        <dbReference type="EMBL" id="PZA16115.1"/>
    </source>
</evidence>
<evidence type="ECO:0000313" key="2">
    <source>
        <dbReference type="Proteomes" id="UP000248259"/>
    </source>
</evidence>
<dbReference type="EMBL" id="QKOE01000009">
    <property type="protein sequence ID" value="PZA16115.1"/>
    <property type="molecule type" value="Genomic_DNA"/>
</dbReference>
<dbReference type="AlphaFoldDB" id="A0A323UUE0"/>
<comment type="caution">
    <text evidence="1">The sequence shown here is derived from an EMBL/GenBank/DDBJ whole genome shotgun (WGS) entry which is preliminary data.</text>
</comment>
<name>A0A323UUE0_9RHOO</name>
<dbReference type="Proteomes" id="UP000248259">
    <property type="component" value="Unassembled WGS sequence"/>
</dbReference>
<proteinExistence type="predicted"/>
<protein>
    <submittedName>
        <fullName evidence="1">Uncharacterized protein</fullName>
    </submittedName>
</protein>
<accession>A0A323UUE0</accession>
<dbReference type="RefSeq" id="WP_110525606.1">
    <property type="nucleotide sequence ID" value="NZ_QKOE01000009.1"/>
</dbReference>
<reference evidence="1 2" key="1">
    <citation type="submission" date="2018-06" db="EMBL/GenBank/DDBJ databases">
        <title>Azoarcus communis strain SWub3 genome.</title>
        <authorList>
            <person name="Zorraquino Salvo V."/>
            <person name="Toubiana D."/>
            <person name="Blumwald E."/>
        </authorList>
    </citation>
    <scope>NUCLEOTIDE SEQUENCE [LARGE SCALE GENOMIC DNA]</scope>
    <source>
        <strain evidence="1 2">SWub3</strain>
    </source>
</reference>